<dbReference type="InterPro" id="IPR013427">
    <property type="entry name" value="Haem-bd_dom_put"/>
</dbReference>
<dbReference type="Pfam" id="PF13646">
    <property type="entry name" value="HEAT_2"/>
    <property type="match status" value="1"/>
</dbReference>
<dbReference type="PANTHER" id="PTHR33546:SF1">
    <property type="entry name" value="LARGE, MULTIFUNCTIONAL SECRETED PROTEIN"/>
    <property type="match status" value="1"/>
</dbReference>
<organism evidence="6 7">
    <name type="scientific">Sphingobacterium humi</name>
    <dbReference type="NCBI Taxonomy" id="1796905"/>
    <lineage>
        <taxon>Bacteria</taxon>
        <taxon>Pseudomonadati</taxon>
        <taxon>Bacteroidota</taxon>
        <taxon>Sphingobacteriia</taxon>
        <taxon>Sphingobacteriales</taxon>
        <taxon>Sphingobacteriaceae</taxon>
        <taxon>Sphingobacterium</taxon>
    </lineage>
</organism>
<dbReference type="SUPFAM" id="SSF48371">
    <property type="entry name" value="ARM repeat"/>
    <property type="match status" value="1"/>
</dbReference>
<dbReference type="NCBIfam" id="TIGR02604">
    <property type="entry name" value="Piru_Ver_Nterm"/>
    <property type="match status" value="1"/>
</dbReference>
<dbReference type="Gene3D" id="2.120.10.30">
    <property type="entry name" value="TolB, C-terminal domain"/>
    <property type="match status" value="1"/>
</dbReference>
<dbReference type="EMBL" id="WSQA01000017">
    <property type="protein sequence ID" value="MVZ63911.1"/>
    <property type="molecule type" value="Genomic_DNA"/>
</dbReference>
<dbReference type="GO" id="GO:0020037">
    <property type="term" value="F:heme binding"/>
    <property type="evidence" value="ECO:0007669"/>
    <property type="project" value="InterPro"/>
</dbReference>
<keyword evidence="7" id="KW-1185">Reference proteome</keyword>
<protein>
    <submittedName>
        <fullName evidence="6">C-type cytochrome</fullName>
    </submittedName>
</protein>
<dbReference type="InterPro" id="IPR009056">
    <property type="entry name" value="Cyt_c-like_dom"/>
</dbReference>
<dbReference type="PROSITE" id="PS51007">
    <property type="entry name" value="CYTC"/>
    <property type="match status" value="1"/>
</dbReference>
<name>A0A6N8L631_9SPHI</name>
<keyword evidence="3 4" id="KW-0408">Iron</keyword>
<dbReference type="NCBIfam" id="TIGR02603">
    <property type="entry name" value="CxxCH_TIGR02603"/>
    <property type="match status" value="1"/>
</dbReference>
<dbReference type="PROSITE" id="PS51257">
    <property type="entry name" value="PROKAR_LIPOPROTEIN"/>
    <property type="match status" value="1"/>
</dbReference>
<evidence type="ECO:0000256" key="2">
    <source>
        <dbReference type="ARBA" id="ARBA00022723"/>
    </source>
</evidence>
<evidence type="ECO:0000256" key="4">
    <source>
        <dbReference type="PROSITE-ProRule" id="PRU00433"/>
    </source>
</evidence>
<proteinExistence type="predicted"/>
<dbReference type="InterPro" id="IPR011030">
    <property type="entry name" value="Lipovitellin_superhlx_dom"/>
</dbReference>
<evidence type="ECO:0000313" key="7">
    <source>
        <dbReference type="Proteomes" id="UP000435036"/>
    </source>
</evidence>
<accession>A0A6N8L631</accession>
<dbReference type="GO" id="GO:0009055">
    <property type="term" value="F:electron transfer activity"/>
    <property type="evidence" value="ECO:0007669"/>
    <property type="project" value="InterPro"/>
</dbReference>
<evidence type="ECO:0000313" key="6">
    <source>
        <dbReference type="EMBL" id="MVZ63911.1"/>
    </source>
</evidence>
<dbReference type="SUPFAM" id="SSF48431">
    <property type="entry name" value="Lipovitellin-phosvitin complex, superhelical domain"/>
    <property type="match status" value="1"/>
</dbReference>
<dbReference type="SUPFAM" id="SSF46626">
    <property type="entry name" value="Cytochrome c"/>
    <property type="match status" value="1"/>
</dbReference>
<dbReference type="InterPro" id="IPR036909">
    <property type="entry name" value="Cyt_c-like_dom_sf"/>
</dbReference>
<dbReference type="AlphaFoldDB" id="A0A6N8L631"/>
<keyword evidence="1 4" id="KW-0349">Heme</keyword>
<dbReference type="Gene3D" id="1.25.10.10">
    <property type="entry name" value="Leucine-rich Repeat Variant"/>
    <property type="match status" value="1"/>
</dbReference>
<dbReference type="InterPro" id="IPR013428">
    <property type="entry name" value="Membrane-bound_put_N"/>
</dbReference>
<sequence>MKNKLLAVGLATAILSCKSGHENKRIQEAFDSFQLEEGLRIDLIAAEPLVIDPVAFAFDENRNMYVVEDRGYPDPVEEGAPPSTLGRIAFLTDTDGDGNYDKRHEFATELTYPNGILPWKGGVFITCAPHIYYFKDTDGDGVADIKKTVLTGFNDTKTAQIRMSHPILGLDGWIYITGGLNGGSVTSPEHPERPAVTYTAADGRFNPETFEFQVTGGKSQFGLSMDPFGHRFGSSNRHPVMQILMEPWNLARNPHLVFNESVQNVSPVEAEAVVYPISKAVTTADYIPSLMGKSHAGTFTAASGLVVYNGTALGSAYQGNIFICESAQNLVQRQIVKENGPSFSSAIATEGKEFLASTDEWFRPVYAQHGPEGGLYIADMHRKVIDHPAYVPEEMRDKLDFESGKTDGRIYRIVQEDFDTNKDDKFGKVEKGATTADLVDALSSPDEWKRATAFRLLLEQKPKDAISLLAQAAVKSEQEAGRVRALWLLQDLNALEATHIQQVLADPSAAVREQGAQLLTSDNPAFATANAALLKLADDPSARVRYYAAISLGNRNSDDAIQALAKIAAKDGADKWSRAAVLSGLSGKTQAFMQAFKASSPAEPKAYAAVMQDIGRLIGQSGSLAESRSFFTDLISPEAIDSWKISAMLGLTEGMSGRRKELATVKKGLLYAVNGSDASPQLDQMLERLKEIALKDSAATQLNAIALLGYSTYPQAEATLRQLLDARYPPNVQMQAINAISRLQDPKGGEMLTEKEKWKSLSPKVKPAVVAALVTNNVFIPVLFQAIESGRIAAAEISSVDRVRLMKSKEASVSAKANELFKELEGGDRMTVYQDYKAILGKAANAKAGAAIFQAQCAVCHTYAGKGGNVGPDLSGVKNQPADALLLHILVPNYEVYPSYQSVLVKAKDGSAVSGWVLSENENSLTIRTATGADVAILRSNIESLSNSGLSLMPDGLEKTMSKDDMANLIEYLKKGDAK</sequence>
<dbReference type="GO" id="GO:0046872">
    <property type="term" value="F:metal ion binding"/>
    <property type="evidence" value="ECO:0007669"/>
    <property type="project" value="UniProtKB-KW"/>
</dbReference>
<keyword evidence="2 4" id="KW-0479">Metal-binding</keyword>
<dbReference type="InterPro" id="IPR011042">
    <property type="entry name" value="6-blade_b-propeller_TolB-like"/>
</dbReference>
<dbReference type="OrthoDB" id="9808161at2"/>
<dbReference type="Pfam" id="PF23500">
    <property type="entry name" value="DUF7133"/>
    <property type="match status" value="1"/>
</dbReference>
<dbReference type="InterPro" id="IPR011989">
    <property type="entry name" value="ARM-like"/>
</dbReference>
<reference evidence="6 7" key="1">
    <citation type="submission" date="2019-12" db="EMBL/GenBank/DDBJ databases">
        <authorList>
            <person name="Dong K."/>
        </authorList>
    </citation>
    <scope>NUCLEOTIDE SEQUENCE [LARGE SCALE GENOMIC DNA]</scope>
    <source>
        <strain evidence="6 7">JCM 31225</strain>
    </source>
</reference>
<dbReference type="Pfam" id="PF13442">
    <property type="entry name" value="Cytochrome_CBB3"/>
    <property type="match status" value="1"/>
</dbReference>
<feature type="domain" description="Cytochrome c" evidence="5">
    <location>
        <begin position="844"/>
        <end position="977"/>
    </location>
</feature>
<dbReference type="Gene3D" id="1.10.760.10">
    <property type="entry name" value="Cytochrome c-like domain"/>
    <property type="match status" value="1"/>
</dbReference>
<evidence type="ECO:0000256" key="3">
    <source>
        <dbReference type="ARBA" id="ARBA00023004"/>
    </source>
</evidence>
<dbReference type="InterPro" id="IPR016024">
    <property type="entry name" value="ARM-type_fold"/>
</dbReference>
<dbReference type="PANTHER" id="PTHR33546">
    <property type="entry name" value="LARGE, MULTIFUNCTIONAL SECRETED PROTEIN-RELATED"/>
    <property type="match status" value="1"/>
</dbReference>
<dbReference type="Proteomes" id="UP000435036">
    <property type="component" value="Unassembled WGS sequence"/>
</dbReference>
<evidence type="ECO:0000259" key="5">
    <source>
        <dbReference type="PROSITE" id="PS51007"/>
    </source>
</evidence>
<comment type="caution">
    <text evidence="6">The sequence shown here is derived from an EMBL/GenBank/DDBJ whole genome shotgun (WGS) entry which is preliminary data.</text>
</comment>
<dbReference type="InterPro" id="IPR055557">
    <property type="entry name" value="DUF7133"/>
</dbReference>
<gene>
    <name evidence="6" type="ORF">GQF63_17960</name>
</gene>
<dbReference type="RefSeq" id="WP_160370629.1">
    <property type="nucleotide sequence ID" value="NZ_WSQA01000017.1"/>
</dbReference>
<evidence type="ECO:0000256" key="1">
    <source>
        <dbReference type="ARBA" id="ARBA00022617"/>
    </source>
</evidence>